<evidence type="ECO:0000256" key="3">
    <source>
        <dbReference type="ARBA" id="ARBA00022475"/>
    </source>
</evidence>
<keyword evidence="3" id="KW-1003">Cell membrane</keyword>
<dbReference type="NCBIfam" id="TIGR02614">
    <property type="entry name" value="ftsW"/>
    <property type="match status" value="1"/>
</dbReference>
<name>A0ABV6C5I2_9ACTN</name>
<keyword evidence="9" id="KW-0573">Peptidoglycan synthesis</keyword>
<gene>
    <name evidence="24" type="primary">ftsW</name>
    <name evidence="24" type="ORF">ACFFRE_10490</name>
</gene>
<evidence type="ECO:0000256" key="1">
    <source>
        <dbReference type="ARBA" id="ARBA00004651"/>
    </source>
</evidence>
<dbReference type="EC" id="2.4.99.28" evidence="19"/>
<evidence type="ECO:0000256" key="8">
    <source>
        <dbReference type="ARBA" id="ARBA00022960"/>
    </source>
</evidence>
<organism evidence="24 25">
    <name type="scientific">Aciditerrimonas ferrireducens</name>
    <dbReference type="NCBI Taxonomy" id="667306"/>
    <lineage>
        <taxon>Bacteria</taxon>
        <taxon>Bacillati</taxon>
        <taxon>Actinomycetota</taxon>
        <taxon>Acidimicrobiia</taxon>
        <taxon>Acidimicrobiales</taxon>
        <taxon>Acidimicrobiaceae</taxon>
        <taxon>Aciditerrimonas</taxon>
    </lineage>
</organism>
<dbReference type="InterPro" id="IPR013437">
    <property type="entry name" value="FtsW"/>
</dbReference>
<evidence type="ECO:0000256" key="13">
    <source>
        <dbReference type="ARBA" id="ARBA00023316"/>
    </source>
</evidence>
<dbReference type="PANTHER" id="PTHR30474">
    <property type="entry name" value="CELL CYCLE PROTEIN"/>
    <property type="match status" value="1"/>
</dbReference>
<comment type="subcellular location">
    <subcellularLocation>
        <location evidence="1">Cell membrane</location>
        <topology evidence="1">Multi-pass membrane protein</topology>
    </subcellularLocation>
</comment>
<feature type="region of interest" description="Disordered" evidence="22">
    <location>
        <begin position="417"/>
        <end position="456"/>
    </location>
</feature>
<dbReference type="InterPro" id="IPR001182">
    <property type="entry name" value="FtsW/RodA"/>
</dbReference>
<evidence type="ECO:0000256" key="2">
    <source>
        <dbReference type="ARBA" id="ARBA00004752"/>
    </source>
</evidence>
<evidence type="ECO:0000256" key="9">
    <source>
        <dbReference type="ARBA" id="ARBA00022984"/>
    </source>
</evidence>
<protein>
    <recommendedName>
        <fullName evidence="17">Probable peptidoglycan glycosyltransferase FtsW</fullName>
        <ecNumber evidence="19">2.4.99.28</ecNumber>
    </recommendedName>
    <alternativeName>
        <fullName evidence="18">Cell division protein FtsW</fullName>
    </alternativeName>
    <alternativeName>
        <fullName evidence="15">Cell wall polymerase</fullName>
    </alternativeName>
    <alternativeName>
        <fullName evidence="14">Peptidoglycan polymerase</fullName>
    </alternativeName>
</protein>
<evidence type="ECO:0000256" key="22">
    <source>
        <dbReference type="SAM" id="MobiDB-lite"/>
    </source>
</evidence>
<comment type="pathway">
    <text evidence="2">Cell wall biogenesis; peptidoglycan biosynthesis.</text>
</comment>
<feature type="transmembrane region" description="Helical" evidence="23">
    <location>
        <begin position="195"/>
        <end position="212"/>
    </location>
</feature>
<evidence type="ECO:0000313" key="25">
    <source>
        <dbReference type="Proteomes" id="UP001589788"/>
    </source>
</evidence>
<evidence type="ECO:0000256" key="4">
    <source>
        <dbReference type="ARBA" id="ARBA00022618"/>
    </source>
</evidence>
<keyword evidence="8" id="KW-0133">Cell shape</keyword>
<feature type="transmembrane region" description="Helical" evidence="23">
    <location>
        <begin position="97"/>
        <end position="118"/>
    </location>
</feature>
<feature type="transmembrane region" description="Helical" evidence="23">
    <location>
        <begin position="391"/>
        <end position="416"/>
    </location>
</feature>
<comment type="catalytic activity">
    <reaction evidence="20">
        <text>[GlcNAc-(1-&gt;4)-Mur2Ac(oyl-L-Ala-gamma-D-Glu-L-Lys-D-Ala-D-Ala)](n)-di-trans,octa-cis-undecaprenyl diphosphate + beta-D-GlcNAc-(1-&gt;4)-Mur2Ac(oyl-L-Ala-gamma-D-Glu-L-Lys-D-Ala-D-Ala)-di-trans,octa-cis-undecaprenyl diphosphate = [GlcNAc-(1-&gt;4)-Mur2Ac(oyl-L-Ala-gamma-D-Glu-L-Lys-D-Ala-D-Ala)](n+1)-di-trans,octa-cis-undecaprenyl diphosphate + di-trans,octa-cis-undecaprenyl diphosphate + H(+)</text>
        <dbReference type="Rhea" id="RHEA:23708"/>
        <dbReference type="Rhea" id="RHEA-COMP:9602"/>
        <dbReference type="Rhea" id="RHEA-COMP:9603"/>
        <dbReference type="ChEBI" id="CHEBI:15378"/>
        <dbReference type="ChEBI" id="CHEBI:58405"/>
        <dbReference type="ChEBI" id="CHEBI:60033"/>
        <dbReference type="ChEBI" id="CHEBI:78435"/>
        <dbReference type="EC" id="2.4.99.28"/>
    </reaction>
</comment>
<evidence type="ECO:0000256" key="17">
    <source>
        <dbReference type="ARBA" id="ARBA00041185"/>
    </source>
</evidence>
<dbReference type="Proteomes" id="UP001589788">
    <property type="component" value="Unassembled WGS sequence"/>
</dbReference>
<comment type="caution">
    <text evidence="24">The sequence shown here is derived from an EMBL/GenBank/DDBJ whole genome shotgun (WGS) entry which is preliminary data.</text>
</comment>
<keyword evidence="7 23" id="KW-0812">Transmembrane</keyword>
<comment type="similarity">
    <text evidence="16">Belongs to the SEDS family. FtsW subfamily.</text>
</comment>
<dbReference type="EMBL" id="JBHLYQ010000115">
    <property type="protein sequence ID" value="MFC0082558.1"/>
    <property type="molecule type" value="Genomic_DNA"/>
</dbReference>
<keyword evidence="6" id="KW-0808">Transferase</keyword>
<evidence type="ECO:0000256" key="7">
    <source>
        <dbReference type="ARBA" id="ARBA00022692"/>
    </source>
</evidence>
<evidence type="ECO:0000256" key="11">
    <source>
        <dbReference type="ARBA" id="ARBA00023136"/>
    </source>
</evidence>
<evidence type="ECO:0000256" key="19">
    <source>
        <dbReference type="ARBA" id="ARBA00044770"/>
    </source>
</evidence>
<evidence type="ECO:0000256" key="6">
    <source>
        <dbReference type="ARBA" id="ARBA00022679"/>
    </source>
</evidence>
<evidence type="ECO:0000256" key="23">
    <source>
        <dbReference type="SAM" id="Phobius"/>
    </source>
</evidence>
<evidence type="ECO:0000256" key="10">
    <source>
        <dbReference type="ARBA" id="ARBA00022989"/>
    </source>
</evidence>
<dbReference type="PANTHER" id="PTHR30474:SF2">
    <property type="entry name" value="PEPTIDOGLYCAN GLYCOSYLTRANSFERASE FTSW-RELATED"/>
    <property type="match status" value="1"/>
</dbReference>
<evidence type="ECO:0000256" key="21">
    <source>
        <dbReference type="ARBA" id="ARBA00049966"/>
    </source>
</evidence>
<evidence type="ECO:0000256" key="12">
    <source>
        <dbReference type="ARBA" id="ARBA00023306"/>
    </source>
</evidence>
<feature type="transmembrane region" description="Helical" evidence="23">
    <location>
        <begin position="357"/>
        <end position="379"/>
    </location>
</feature>
<sequence>MTARASRSVPQPVHRRRLGLCEAEEMANGPSASLRRPAPRGGRPQLRLVRGSAPRRGRSDRTVLLVLVGALSAIGLVLVLAASAYTSLVDYGSVWSIFLRQVIWVGLGVLALVVCAAVPYPAWRRWRTPILLGGLALLVLVLVPGIGDHVAGSTRWLGFGQLRVQPSELMKLALCVFAADLAARRAHRAEEPRALALPLLAVTAAAAFLVLLQPDLGTAIVLAAIAFAVLLVVGVPGKVLAAAGLAGVLLTGAAALAEPYRRARLLSFVDPLAHRETTGYQVVQSLVGISSGGPFGLGLGNGQVQWGLLPNPHTDFIFSVLGQDTGVVGVLVVSVLFVGLAVVGLRIAGRAPDRFGAVLALAVTCWISVEALINMGAVVGLLPVTGIPLPFISFGGSSTVVVMAGVGMLASVARAAEAHQRRPRRGRTGSAGAHGRGTNRRAARPVRWPVREAAGR</sequence>
<reference evidence="24 25" key="1">
    <citation type="submission" date="2024-09" db="EMBL/GenBank/DDBJ databases">
        <authorList>
            <person name="Sun Q."/>
            <person name="Mori K."/>
        </authorList>
    </citation>
    <scope>NUCLEOTIDE SEQUENCE [LARGE SCALE GENOMIC DNA]</scope>
    <source>
        <strain evidence="24 25">JCM 15389</strain>
    </source>
</reference>
<comment type="function">
    <text evidence="21">Peptidoglycan polymerase that is essential for cell division.</text>
</comment>
<evidence type="ECO:0000256" key="15">
    <source>
        <dbReference type="ARBA" id="ARBA00033270"/>
    </source>
</evidence>
<feature type="region of interest" description="Disordered" evidence="22">
    <location>
        <begin position="26"/>
        <end position="54"/>
    </location>
</feature>
<keyword evidence="12" id="KW-0131">Cell cycle</keyword>
<feature type="transmembrane region" description="Helical" evidence="23">
    <location>
        <begin position="240"/>
        <end position="257"/>
    </location>
</feature>
<feature type="transmembrane region" description="Helical" evidence="23">
    <location>
        <begin position="218"/>
        <end position="235"/>
    </location>
</feature>
<dbReference type="RefSeq" id="WP_377790161.1">
    <property type="nucleotide sequence ID" value="NZ_JBHLYQ010000115.1"/>
</dbReference>
<evidence type="ECO:0000256" key="18">
    <source>
        <dbReference type="ARBA" id="ARBA00041418"/>
    </source>
</evidence>
<keyword evidence="25" id="KW-1185">Reference proteome</keyword>
<dbReference type="Pfam" id="PF01098">
    <property type="entry name" value="FTSW_RODA_SPOVE"/>
    <property type="match status" value="1"/>
</dbReference>
<feature type="transmembrane region" description="Helical" evidence="23">
    <location>
        <begin position="130"/>
        <end position="147"/>
    </location>
</feature>
<evidence type="ECO:0000256" key="16">
    <source>
        <dbReference type="ARBA" id="ARBA00038053"/>
    </source>
</evidence>
<evidence type="ECO:0000256" key="5">
    <source>
        <dbReference type="ARBA" id="ARBA00022676"/>
    </source>
</evidence>
<keyword evidence="4" id="KW-0132">Cell division</keyword>
<evidence type="ECO:0000256" key="14">
    <source>
        <dbReference type="ARBA" id="ARBA00032370"/>
    </source>
</evidence>
<feature type="transmembrane region" description="Helical" evidence="23">
    <location>
        <begin position="326"/>
        <end position="345"/>
    </location>
</feature>
<evidence type="ECO:0000313" key="24">
    <source>
        <dbReference type="EMBL" id="MFC0082558.1"/>
    </source>
</evidence>
<keyword evidence="13" id="KW-0961">Cell wall biogenesis/degradation</keyword>
<feature type="transmembrane region" description="Helical" evidence="23">
    <location>
        <begin position="63"/>
        <end position="85"/>
    </location>
</feature>
<evidence type="ECO:0000256" key="20">
    <source>
        <dbReference type="ARBA" id="ARBA00049902"/>
    </source>
</evidence>
<keyword evidence="5" id="KW-0328">Glycosyltransferase</keyword>
<keyword evidence="10 23" id="KW-1133">Transmembrane helix</keyword>
<keyword evidence="11 23" id="KW-0472">Membrane</keyword>
<accession>A0ABV6C5I2</accession>
<proteinExistence type="inferred from homology"/>